<dbReference type="EMBL" id="JAHHHD010000019">
    <property type="protein sequence ID" value="MBW4660318.1"/>
    <property type="molecule type" value="Genomic_DNA"/>
</dbReference>
<dbReference type="AlphaFoldDB" id="A0A951QFA2"/>
<accession>A0A951QFA2</accession>
<evidence type="ECO:0000313" key="3">
    <source>
        <dbReference type="Proteomes" id="UP000757435"/>
    </source>
</evidence>
<sequence>MTAQDFLTWILIAILIFSVLNFGMLFVIDLSDRSRLPSQTAKLPTPVASPAPIAVLPAPILPAILVEQADHNLDSQIAQLAQLNQIVSNSRSTAFPLHPTGKEQQD</sequence>
<comment type="caution">
    <text evidence="2">The sequence shown here is derived from an EMBL/GenBank/DDBJ whole genome shotgun (WGS) entry which is preliminary data.</text>
</comment>
<keyword evidence="1" id="KW-0812">Transmembrane</keyword>
<dbReference type="Proteomes" id="UP000757435">
    <property type="component" value="Unassembled WGS sequence"/>
</dbReference>
<name>A0A951QFA2_9CYAN</name>
<keyword evidence="1" id="KW-0472">Membrane</keyword>
<keyword evidence="1" id="KW-1133">Transmembrane helix</keyword>
<gene>
    <name evidence="2" type="ORF">KME15_16715</name>
</gene>
<reference evidence="2" key="1">
    <citation type="submission" date="2021-05" db="EMBL/GenBank/DDBJ databases">
        <authorList>
            <person name="Pietrasiak N."/>
            <person name="Ward R."/>
            <person name="Stajich J.E."/>
            <person name="Kurbessoian T."/>
        </authorList>
    </citation>
    <scope>NUCLEOTIDE SEQUENCE</scope>
    <source>
        <strain evidence="2">UHER 2000/2452</strain>
    </source>
</reference>
<proteinExistence type="predicted"/>
<protein>
    <submittedName>
        <fullName evidence="2">Uncharacterized protein</fullName>
    </submittedName>
</protein>
<evidence type="ECO:0000313" key="2">
    <source>
        <dbReference type="EMBL" id="MBW4660318.1"/>
    </source>
</evidence>
<evidence type="ECO:0000256" key="1">
    <source>
        <dbReference type="SAM" id="Phobius"/>
    </source>
</evidence>
<reference evidence="2" key="2">
    <citation type="journal article" date="2022" name="Microbiol. Resour. Announc.">
        <title>Metagenome Sequencing to Explore Phylogenomics of Terrestrial Cyanobacteria.</title>
        <authorList>
            <person name="Ward R.D."/>
            <person name="Stajich J.E."/>
            <person name="Johansen J.R."/>
            <person name="Huntemann M."/>
            <person name="Clum A."/>
            <person name="Foster B."/>
            <person name="Foster B."/>
            <person name="Roux S."/>
            <person name="Palaniappan K."/>
            <person name="Varghese N."/>
            <person name="Mukherjee S."/>
            <person name="Reddy T.B.K."/>
            <person name="Daum C."/>
            <person name="Copeland A."/>
            <person name="Chen I.A."/>
            <person name="Ivanova N.N."/>
            <person name="Kyrpides N.C."/>
            <person name="Shapiro N."/>
            <person name="Eloe-Fadrosh E.A."/>
            <person name="Pietrasiak N."/>
        </authorList>
    </citation>
    <scope>NUCLEOTIDE SEQUENCE</scope>
    <source>
        <strain evidence="2">UHER 2000/2452</strain>
    </source>
</reference>
<feature type="transmembrane region" description="Helical" evidence="1">
    <location>
        <begin position="6"/>
        <end position="28"/>
    </location>
</feature>
<organism evidence="2 3">
    <name type="scientific">Drouetiella hepatica Uher 2000/2452</name>
    <dbReference type="NCBI Taxonomy" id="904376"/>
    <lineage>
        <taxon>Bacteria</taxon>
        <taxon>Bacillati</taxon>
        <taxon>Cyanobacteriota</taxon>
        <taxon>Cyanophyceae</taxon>
        <taxon>Oculatellales</taxon>
        <taxon>Oculatellaceae</taxon>
        <taxon>Drouetiella</taxon>
    </lineage>
</organism>